<dbReference type="SUPFAM" id="SSF109998">
    <property type="entry name" value="Triger factor/SurA peptide-binding domain-like"/>
    <property type="match status" value="1"/>
</dbReference>
<dbReference type="STRING" id="83219.PM02_00940"/>
<feature type="domain" description="PpiC" evidence="9">
    <location>
        <begin position="244"/>
        <end position="363"/>
    </location>
</feature>
<evidence type="ECO:0000256" key="8">
    <source>
        <dbReference type="SAM" id="Phobius"/>
    </source>
</evidence>
<keyword evidence="11" id="KW-1185">Reference proteome</keyword>
<accession>A0A061SUX5</accession>
<proteinExistence type="inferred from homology"/>
<dbReference type="eggNOG" id="COG0760">
    <property type="taxonomic scope" value="Bacteria"/>
</dbReference>
<evidence type="ECO:0000256" key="2">
    <source>
        <dbReference type="ARBA" id="ARBA00022475"/>
    </source>
</evidence>
<comment type="subcellular location">
    <subcellularLocation>
        <location evidence="1">Cell membrane</location>
        <topology evidence="1">Single-pass type II membrane protein</topology>
    </subcellularLocation>
</comment>
<evidence type="ECO:0000256" key="3">
    <source>
        <dbReference type="ARBA" id="ARBA00022692"/>
    </source>
</evidence>
<organism evidence="10 11">
    <name type="scientific">Sulfitobacter mediterraneus</name>
    <dbReference type="NCBI Taxonomy" id="83219"/>
    <lineage>
        <taxon>Bacteria</taxon>
        <taxon>Pseudomonadati</taxon>
        <taxon>Pseudomonadota</taxon>
        <taxon>Alphaproteobacteria</taxon>
        <taxon>Rhodobacterales</taxon>
        <taxon>Roseobacteraceae</taxon>
        <taxon>Sulfitobacter</taxon>
    </lineage>
</organism>
<dbReference type="InterPro" id="IPR027304">
    <property type="entry name" value="Trigger_fact/SurA_dom_sf"/>
</dbReference>
<keyword evidence="4 8" id="KW-1133">Transmembrane helix</keyword>
<dbReference type="Pfam" id="PF13624">
    <property type="entry name" value="SurA_N_3"/>
    <property type="match status" value="1"/>
</dbReference>
<feature type="transmembrane region" description="Helical" evidence="8">
    <location>
        <begin position="12"/>
        <end position="31"/>
    </location>
</feature>
<gene>
    <name evidence="10" type="ORF">PM02_00940</name>
</gene>
<dbReference type="AlphaFoldDB" id="A0A061SUX5"/>
<reference evidence="10 11" key="1">
    <citation type="journal article" date="2014" name="Genome Announc.">
        <title>Draft Genome Sequences of Two Isolates of the Roseobacter Group, Sulfitobacter sp. Strains 3SOLIMAR09 and 1FIGIMAR09, from Harbors of Mallorca Island (Mediterranean Sea).</title>
        <authorList>
            <person name="Mas-Llado M."/>
            <person name="Pina-Villalonga J.M."/>
            <person name="Brunet-Galmes I."/>
            <person name="Nogales B."/>
            <person name="Bosch R."/>
        </authorList>
    </citation>
    <scope>NUCLEOTIDE SEQUENCE [LARGE SCALE GENOMIC DNA]</scope>
    <source>
        <strain evidence="10 11">1FIGIMAR09</strain>
    </source>
</reference>
<evidence type="ECO:0000256" key="4">
    <source>
        <dbReference type="ARBA" id="ARBA00022989"/>
    </source>
</evidence>
<keyword evidence="6" id="KW-0143">Chaperone</keyword>
<evidence type="ECO:0000256" key="7">
    <source>
        <dbReference type="ARBA" id="ARBA00038408"/>
    </source>
</evidence>
<dbReference type="PANTHER" id="PTHR47529:SF1">
    <property type="entry name" value="PERIPLASMIC CHAPERONE PPID"/>
    <property type="match status" value="1"/>
</dbReference>
<evidence type="ECO:0000256" key="6">
    <source>
        <dbReference type="ARBA" id="ARBA00023186"/>
    </source>
</evidence>
<evidence type="ECO:0000256" key="1">
    <source>
        <dbReference type="ARBA" id="ARBA00004401"/>
    </source>
</evidence>
<keyword evidence="5 8" id="KW-0472">Membrane</keyword>
<dbReference type="Proteomes" id="UP000027337">
    <property type="component" value="Unassembled WGS sequence"/>
</dbReference>
<dbReference type="Gene3D" id="1.10.4030.10">
    <property type="entry name" value="Porin chaperone SurA, peptide-binding domain"/>
    <property type="match status" value="1"/>
</dbReference>
<keyword evidence="2" id="KW-1003">Cell membrane</keyword>
<evidence type="ECO:0000313" key="11">
    <source>
        <dbReference type="Proteomes" id="UP000027337"/>
    </source>
</evidence>
<dbReference type="SUPFAM" id="SSF54534">
    <property type="entry name" value="FKBP-like"/>
    <property type="match status" value="1"/>
</dbReference>
<dbReference type="InterPro" id="IPR000297">
    <property type="entry name" value="PPIase_PpiC"/>
</dbReference>
<dbReference type="Pfam" id="PF13145">
    <property type="entry name" value="Rotamase_2"/>
    <property type="match status" value="1"/>
</dbReference>
<dbReference type="RefSeq" id="WP_037904364.1">
    <property type="nucleotide sequence ID" value="NZ_JEMU01000001.1"/>
</dbReference>
<comment type="caution">
    <text evidence="10">The sequence shown here is derived from an EMBL/GenBank/DDBJ whole genome shotgun (WGS) entry which is preliminary data.</text>
</comment>
<dbReference type="EMBL" id="JEMU01000001">
    <property type="protein sequence ID" value="KAJ04807.1"/>
    <property type="molecule type" value="Genomic_DNA"/>
</dbReference>
<dbReference type="InterPro" id="IPR052029">
    <property type="entry name" value="PpiD_chaperone"/>
</dbReference>
<evidence type="ECO:0000259" key="9">
    <source>
        <dbReference type="Pfam" id="PF13145"/>
    </source>
</evidence>
<keyword evidence="10" id="KW-0413">Isomerase</keyword>
<keyword evidence="3 8" id="KW-0812">Transmembrane</keyword>
<dbReference type="PANTHER" id="PTHR47529">
    <property type="entry name" value="PEPTIDYL-PROLYL CIS-TRANS ISOMERASE D"/>
    <property type="match status" value="1"/>
</dbReference>
<comment type="similarity">
    <text evidence="7">Belongs to the PpiD chaperone family.</text>
</comment>
<evidence type="ECO:0000313" key="10">
    <source>
        <dbReference type="EMBL" id="KAJ04807.1"/>
    </source>
</evidence>
<dbReference type="GO" id="GO:0003755">
    <property type="term" value="F:peptidyl-prolyl cis-trans isomerase activity"/>
    <property type="evidence" value="ECO:0007669"/>
    <property type="project" value="InterPro"/>
</dbReference>
<sequence length="614" mass="65911">MAKGSSLSKTAIWILMGLLMLGLGGFGAVNLSGNIRSIGTVGDKAIPVDAYARQIQNEIRALEQQTGQALPFARAQEMGLDRAVLQRVVRNRAQDHETGQLGLSVGDETLRDEILQIPAFQGVNGEFDREGYRFALQQGGISEAEFETSLREEAARTLLQGAIVGGVQMPDTYAKTLVSYLTETRSFTWSQLGRDDLAAPLETPAEDVLQAYYAENTDLFMLPASKQITYVMLSPDDLTDEVVVPEEELQAEYDARADQYNQPERRLVERLVFSDGDAADSAAAMLEVSGTTFNALVEDRGLQLADVDLGDVSRLELDAAGEAVFAAEVGAVVGPLPSDLGPALFRVNAVLPAQNTSFEEAKPALRQELALTRAVRAVEARAQDLDDQLAGGATLEQLAEETEMSLGTIEWTEDSSDGIAAYGEFRQSAAALGEGDFPKIEQLEDGGIYAMRLDTALDARPEPFDSARVAVLQSWQAQQTVSLLTAQATTQIATLGGEASFEAAGLDATVEIDQNRNAFIDGAPAGFMDEVFGMNVGDVAVLPGEDTVTILRLDGITAAAQDDDRSNALVAQIGEQLNQTLAQDLYGIFADEVVSRAGPQIDQRALQAVHVNFP</sequence>
<name>A0A061SUX5_9RHOB</name>
<dbReference type="GO" id="GO:0005886">
    <property type="term" value="C:plasma membrane"/>
    <property type="evidence" value="ECO:0007669"/>
    <property type="project" value="UniProtKB-SubCell"/>
</dbReference>
<evidence type="ECO:0000256" key="5">
    <source>
        <dbReference type="ARBA" id="ARBA00023136"/>
    </source>
</evidence>
<protein>
    <submittedName>
        <fullName evidence="10">Peptidylprolyl isomerase</fullName>
    </submittedName>
</protein>